<accession>A0ABS4EJ70</accession>
<keyword evidence="2" id="KW-1185">Reference proteome</keyword>
<gene>
    <name evidence="1" type="ORF">J2Z75_001367</name>
</gene>
<proteinExistence type="predicted"/>
<dbReference type="Proteomes" id="UP000823786">
    <property type="component" value="Unassembled WGS sequence"/>
</dbReference>
<dbReference type="RefSeq" id="WP_209849614.1">
    <property type="nucleotide sequence ID" value="NZ_JAGGJV010000002.1"/>
</dbReference>
<protein>
    <submittedName>
        <fullName evidence="1">Uncharacterized protein</fullName>
    </submittedName>
</protein>
<reference evidence="1 2" key="1">
    <citation type="submission" date="2021-03" db="EMBL/GenBank/DDBJ databases">
        <title>Genomic Encyclopedia of Type Strains, Phase IV (KMG-IV): sequencing the most valuable type-strain genomes for metagenomic binning, comparative biology and taxonomic classification.</title>
        <authorList>
            <person name="Goeker M."/>
        </authorList>
    </citation>
    <scope>NUCLEOTIDE SEQUENCE [LARGE SCALE GENOMIC DNA]</scope>
    <source>
        <strain evidence="1 2">DSM 26427</strain>
    </source>
</reference>
<dbReference type="Gene3D" id="2.60.40.2700">
    <property type="match status" value="3"/>
</dbReference>
<dbReference type="EMBL" id="JAGGJV010000002">
    <property type="protein sequence ID" value="MBP1857871.1"/>
    <property type="molecule type" value="Genomic_DNA"/>
</dbReference>
<dbReference type="Gene3D" id="2.150.10.10">
    <property type="entry name" value="Serralysin-like metalloprotease, C-terminal"/>
    <property type="match status" value="3"/>
</dbReference>
<name>A0ABS4EJ70_9HYPH</name>
<sequence>MSLLVTNPDNETDGGSLELDGASFITSTDVGGITYVFVAGATDNGISVFSLGLDGSLNNVSNVTDSGALNLVGVSGLSTITSNGNTYLIAAGAGDNGLSVFRVGTGGALTSVDNVADDATLKLGGVARVTTATVGGNAYVFAAGTNDDGISVFRVAGDGKLTDVANLADTGVFELDGVKGLTTAVIGGNTFLFAAGGVDDGLSVFQVAANGSLTHTSSVTDDATLKLDGASDIATAVVGGVTYVFATGTIDNGISVFSVNSSGILTNVANVSDSASLRLAGATGLSVSLMGSTTYLTVGGGENGLSMFRVNAGGTLTFMDNIDDGGSRELAGTTQVHTATVGGTSYIIAAGSTDDGISTLGLKPSGQLWFTTEGGDGDTRIVRVNNDGSSQTINIDNTPATDPLPSSFQADVGLDTAAGFYFGLSNSGTFGDNALLVRGNIGSSATPTTVVDFPDTVIVNGMQVDAINHKIYVGYQDGSGSAPANTGIRVYSYNPLTGALTDQGFLVTSATDTRGQESGFDLLDPRDFALDSSIGRLFYTELLTGGAASIGLFRLDLASPNTTTQLVSQAQFPDDGSNGYIYDVEVDQTTDLVYFTTQSNAPSPDAGYNAAQNAIWYISENASSGTAVKVSLAGMPGGSTFYPGDMTFDQTKRQLYVESEEGNGGSADDVIYVFQLDGAGTTATLINSIYPSPTFVSNGANIQGMTFSQIAILNSLSGTAAQPAEQGGAGTVLLTGAPVITDFDGDHLAGATVQITGGTFSSNETSAADDHLVYGASSQISGLISGTNITISWNASTSTLSFSGYDTIANYQAALAAVRFYSTGDNPTNYGLNTDRTITWTVSDGTPDVPGGSQNSGTTVITIGAVNDAPVNGTVSSATGNEDASIAVTGLQIGDPDANPALDTVTVTLSVTKGVLTLLTNVSSGLTSGEVSGNGTATVTLTGTLNEINATLAATNGLLFTGNANVNGTDTLTVVTNDGGGTGSGGAQSDTDGYTITINALNDAHTGGAAISGTATEDQVLTAVSTLADVDGIGTLHYQWQHDVGGGYVNVGTDQSTYTLGDSDVGGVVRVVIYYTDAGGTVESATSSGTAAIANVNDDPTGGVSITGTTTENQILTANTAALADADGLGTLHYQWQRNSGSGFVNVGTDQTTYTLGDADVGAIIRVVTSYTDGRGSAEAVTSTATAAIAGVNDPHTGGASITGTATEDQVLTAVSTLADVDGLGTLHYQWQHDVGSGYVNVGTDQSTYTLGDSDVGGVVRVIISYTDGQGFAETATSAATAAVANIDDLAVAQDDAFSTNEATVIGAGLSVFNNNGDGADTDPDSALSVIEVNGLAANVGTAVTLASGALLTLNADGTFSYDPNGAFDDLPGASSGASNLTRDDSFTYTLAGGDVATVVVTVSGVDSDGDALRGIGGVNDILTGGIGSDKYFIGDAGDTIVETAGQGTADRVYAEVSFTLAADDDIEILSTITSTGTGAINLTGNTLSQTIYGNAGNNILHDGGTSGSPLFASSPDRLVGGDGNDTYLVYNTGDVVVENVNEGTDRVSAGVDYKLGSGVHVELLNTTSLAATYAIDLTGNSFAQTIRGNAGDNILNDGGAGAADTLIGGDGNDSYLIYNAGDTIVELTGEGNDRVSARVDFVLADDASIEYLNTTSLLATHAIDLTGNNLSQLVRGNAGTNTLDGGDGDDLLYGMGGQDSFRFSTTLSAGNIDRIGDFNVADDRIELDHTIFTGLSIGALSVSAFKDTAVAEKDANDRIIYNSDTGALLYDADGSGTAFGNVRFATLIGDPTLTAADFFVV</sequence>
<dbReference type="SUPFAM" id="SSF50978">
    <property type="entry name" value="WD40 repeat-like"/>
    <property type="match status" value="1"/>
</dbReference>
<dbReference type="SUPFAM" id="SSF51120">
    <property type="entry name" value="beta-Roll"/>
    <property type="match status" value="1"/>
</dbReference>
<dbReference type="InterPro" id="IPR036322">
    <property type="entry name" value="WD40_repeat_dom_sf"/>
</dbReference>
<comment type="caution">
    <text evidence="1">The sequence shown here is derived from an EMBL/GenBank/DDBJ whole genome shotgun (WGS) entry which is preliminary data.</text>
</comment>
<dbReference type="InterPro" id="IPR011049">
    <property type="entry name" value="Serralysin-like_metalloprot_C"/>
</dbReference>
<dbReference type="Gene3D" id="2.130.10.10">
    <property type="entry name" value="YVTN repeat-like/Quinoprotein amine dehydrogenase"/>
    <property type="match status" value="1"/>
</dbReference>
<evidence type="ECO:0000313" key="1">
    <source>
        <dbReference type="EMBL" id="MBP1857871.1"/>
    </source>
</evidence>
<dbReference type="InterPro" id="IPR015943">
    <property type="entry name" value="WD40/YVTN_repeat-like_dom_sf"/>
</dbReference>
<dbReference type="SUPFAM" id="SSF75011">
    <property type="entry name" value="3-carboxy-cis,cis-mucoante lactonizing enzyme"/>
    <property type="match status" value="1"/>
</dbReference>
<evidence type="ECO:0000313" key="2">
    <source>
        <dbReference type="Proteomes" id="UP000823786"/>
    </source>
</evidence>
<organism evidence="1 2">
    <name type="scientific">Rhizobium herbae</name>
    <dbReference type="NCBI Taxonomy" id="508661"/>
    <lineage>
        <taxon>Bacteria</taxon>
        <taxon>Pseudomonadati</taxon>
        <taxon>Pseudomonadota</taxon>
        <taxon>Alphaproteobacteria</taxon>
        <taxon>Hyphomicrobiales</taxon>
        <taxon>Rhizobiaceae</taxon>
        <taxon>Rhizobium/Agrobacterium group</taxon>
        <taxon>Rhizobium</taxon>
    </lineage>
</organism>